<evidence type="ECO:0000313" key="2">
    <source>
        <dbReference type="Proteomes" id="UP000193558"/>
    </source>
</evidence>
<protein>
    <submittedName>
        <fullName evidence="1">Beta-glucosidase</fullName>
    </submittedName>
</protein>
<dbReference type="InterPro" id="IPR017853">
    <property type="entry name" value="GH"/>
</dbReference>
<comment type="caution">
    <text evidence="1">The sequence shown here is derived from an EMBL/GenBank/DDBJ whole genome shotgun (WGS) entry which is preliminary data.</text>
</comment>
<proteinExistence type="predicted"/>
<gene>
    <name evidence="1" type="ORF">HA51_14100</name>
</gene>
<evidence type="ECO:0000313" key="1">
    <source>
        <dbReference type="EMBL" id="ORM68565.1"/>
    </source>
</evidence>
<dbReference type="Gene3D" id="3.20.20.80">
    <property type="entry name" value="Glycosidases"/>
    <property type="match status" value="1"/>
</dbReference>
<dbReference type="Proteomes" id="UP000193558">
    <property type="component" value="Unassembled WGS sequence"/>
</dbReference>
<dbReference type="EMBL" id="MLFR01000014">
    <property type="protein sequence ID" value="ORM68565.1"/>
    <property type="molecule type" value="Genomic_DNA"/>
</dbReference>
<accession>A0A1X1CVZ5</accession>
<name>A0A1X1CVZ5_9GAMM</name>
<reference evidence="1 2" key="1">
    <citation type="journal article" date="2017" name="Antonie Van Leeuwenhoek">
        <title>Phylogenomic resolution of the bacterial genus Pantoea and its relationship with Erwinia and Tatumella.</title>
        <authorList>
            <person name="Palmer M."/>
            <person name="Steenkamp E.T."/>
            <person name="Coetzee M.P."/>
            <person name="Chan W.Y."/>
            <person name="van Zyl E."/>
            <person name="De Maayer P."/>
            <person name="Coutinho T.A."/>
            <person name="Blom J."/>
            <person name="Smits T.H."/>
            <person name="Duffy B."/>
            <person name="Venter S.N."/>
        </authorList>
    </citation>
    <scope>NUCLEOTIDE SEQUENCE [LARGE SCALE GENOMIC DNA]</scope>
    <source>
        <strain evidence="1 2">LMG 26275</strain>
    </source>
</reference>
<dbReference type="SUPFAM" id="SSF51445">
    <property type="entry name" value="(Trans)glycosidases"/>
    <property type="match status" value="1"/>
</dbReference>
<organism evidence="1 2">
    <name type="scientific">Pantoea rwandensis</name>
    <dbReference type="NCBI Taxonomy" id="1076550"/>
    <lineage>
        <taxon>Bacteria</taxon>
        <taxon>Pseudomonadati</taxon>
        <taxon>Pseudomonadota</taxon>
        <taxon>Gammaproteobacteria</taxon>
        <taxon>Enterobacterales</taxon>
        <taxon>Erwiniaceae</taxon>
        <taxon>Pantoea</taxon>
    </lineage>
</organism>
<dbReference type="eggNOG" id="COG2723">
    <property type="taxonomic scope" value="Bacteria"/>
</dbReference>
<dbReference type="STRING" id="1076550.LH22_15005"/>
<dbReference type="OrthoDB" id="9816564at2"/>
<sequence length="379" mass="43380">MPQQSPHHHPHLFRSFFQGSFPCSTACRSGGRRIDMVISSGHDMLLEKDYAALAQEGLLTARDGARWHLIEATPNEYDWRSFLPMIHAAARHDMQIIWELAHFGYPEHLDIWRTSFVDHFERFARAMARLMRDEGVQHPFFTPINQISFWSWAGADVSWLDPYASERGRELKRQLVRATIAAMHAIRDIYPDARFVLTDPLVQIAPDPDNPDSKPYADAQNQAQFEAWDWIAGRDAPELGGREDFLDILGLNYYPDNHWFLSGDTLSAQHAAYQPLHQLLQQCWQRYQRPLLLAETGAEGEARAPWLRHVAEEAMLALAQGVALEGISLYPVVEYPAWADDRRSPGALFGLGDPNGNRTLHEALALELRSQQIKWRNQI</sequence>
<dbReference type="RefSeq" id="WP_084935268.1">
    <property type="nucleotide sequence ID" value="NZ_MLFR01000014.1"/>
</dbReference>
<dbReference type="AlphaFoldDB" id="A0A1X1CVZ5"/>